<keyword evidence="3" id="KW-1185">Reference proteome</keyword>
<dbReference type="Proteomes" id="UP000679008">
    <property type="component" value="Unassembled WGS sequence"/>
</dbReference>
<comment type="caution">
    <text evidence="2">The sequence shown here is derived from an EMBL/GenBank/DDBJ whole genome shotgun (WGS) entry which is preliminary data.</text>
</comment>
<evidence type="ECO:0000256" key="1">
    <source>
        <dbReference type="SAM" id="SignalP"/>
    </source>
</evidence>
<gene>
    <name evidence="2" type="ORF">KBJ98_02535</name>
</gene>
<accession>A0ABS5D0M9</accession>
<organism evidence="2 3">
    <name type="scientific">Flavobacterium erciyesense</name>
    <dbReference type="NCBI Taxonomy" id="2825842"/>
    <lineage>
        <taxon>Bacteria</taxon>
        <taxon>Pseudomonadati</taxon>
        <taxon>Bacteroidota</taxon>
        <taxon>Flavobacteriia</taxon>
        <taxon>Flavobacteriales</taxon>
        <taxon>Flavobacteriaceae</taxon>
        <taxon>Flavobacterium</taxon>
    </lineage>
</organism>
<sequence>MKNILRTFALLFILINNSCKAQQMVQTTNDVYQLKTNEQQFINKPLKNLLKEIKPEIKTGYASNDNPFFFRFKFITHDQQKKKKKEGSWEDQVSLYVYVKDPIDWKWEKRPKEIGLSWTKEDAEKYGNLIVIRIKVISAIKD</sequence>
<name>A0ABS5D0M9_9FLAO</name>
<feature type="signal peptide" evidence="1">
    <location>
        <begin position="1"/>
        <end position="21"/>
    </location>
</feature>
<dbReference type="EMBL" id="JAGPXB010000001">
    <property type="protein sequence ID" value="MBQ0907574.1"/>
    <property type="molecule type" value="Genomic_DNA"/>
</dbReference>
<keyword evidence="1" id="KW-0732">Signal</keyword>
<dbReference type="RefSeq" id="WP_210788110.1">
    <property type="nucleotide sequence ID" value="NZ_JAGPXB010000001.1"/>
</dbReference>
<protein>
    <submittedName>
        <fullName evidence="2">Uncharacterized protein</fullName>
    </submittedName>
</protein>
<feature type="chain" id="PRO_5045403137" evidence="1">
    <location>
        <begin position="22"/>
        <end position="142"/>
    </location>
</feature>
<reference evidence="2 3" key="1">
    <citation type="submission" date="2021-04" db="EMBL/GenBank/DDBJ databases">
        <title>Description of novel Flavobacterium sp. F-328.</title>
        <authorList>
            <person name="Saticioglu I.B."/>
        </authorList>
    </citation>
    <scope>NUCLEOTIDE SEQUENCE [LARGE SCALE GENOMIC DNA]</scope>
    <source>
        <strain evidence="2 3">F-328</strain>
    </source>
</reference>
<proteinExistence type="predicted"/>
<evidence type="ECO:0000313" key="2">
    <source>
        <dbReference type="EMBL" id="MBQ0907574.1"/>
    </source>
</evidence>
<evidence type="ECO:0000313" key="3">
    <source>
        <dbReference type="Proteomes" id="UP000679008"/>
    </source>
</evidence>